<dbReference type="Proteomes" id="UP001501266">
    <property type="component" value="Unassembled WGS sequence"/>
</dbReference>
<proteinExistence type="predicted"/>
<dbReference type="EMBL" id="BAAAKK010000002">
    <property type="protein sequence ID" value="GAA1420582.1"/>
    <property type="molecule type" value="Genomic_DNA"/>
</dbReference>
<gene>
    <name evidence="1" type="ORF">GCM10009640_10110</name>
</gene>
<keyword evidence="2" id="KW-1185">Reference proteome</keyword>
<comment type="caution">
    <text evidence="1">The sequence shown here is derived from an EMBL/GenBank/DDBJ whole genome shotgun (WGS) entry which is preliminary data.</text>
</comment>
<sequence>MDVEPPPPIAYTDAQIRAIVANLNDSVAGVETLRGWVARSCLDPAALEETPDRAYLHLAGVDGHGRPVVLVLEQHRWSRANGARHFRFGRAAQRTPHA</sequence>
<organism evidence="1 2">
    <name type="scientific">Agrococcus citreus</name>
    <dbReference type="NCBI Taxonomy" id="84643"/>
    <lineage>
        <taxon>Bacteria</taxon>
        <taxon>Bacillati</taxon>
        <taxon>Actinomycetota</taxon>
        <taxon>Actinomycetes</taxon>
        <taxon>Micrococcales</taxon>
        <taxon>Microbacteriaceae</taxon>
        <taxon>Agrococcus</taxon>
    </lineage>
</organism>
<evidence type="ECO:0008006" key="3">
    <source>
        <dbReference type="Google" id="ProtNLM"/>
    </source>
</evidence>
<protein>
    <recommendedName>
        <fullName evidence="3">Transposase, Mutator family</fullName>
    </recommendedName>
</protein>
<accession>A0ABN1YR65</accession>
<name>A0ABN1YR65_9MICO</name>
<dbReference type="RefSeq" id="WP_343918056.1">
    <property type="nucleotide sequence ID" value="NZ_BAAAKK010000002.1"/>
</dbReference>
<reference evidence="1 2" key="1">
    <citation type="journal article" date="2019" name="Int. J. Syst. Evol. Microbiol.">
        <title>The Global Catalogue of Microorganisms (GCM) 10K type strain sequencing project: providing services to taxonomists for standard genome sequencing and annotation.</title>
        <authorList>
            <consortium name="The Broad Institute Genomics Platform"/>
            <consortium name="The Broad Institute Genome Sequencing Center for Infectious Disease"/>
            <person name="Wu L."/>
            <person name="Ma J."/>
        </authorList>
    </citation>
    <scope>NUCLEOTIDE SEQUENCE [LARGE SCALE GENOMIC DNA]</scope>
    <source>
        <strain evidence="1 2">JCM 12398</strain>
    </source>
</reference>
<evidence type="ECO:0000313" key="2">
    <source>
        <dbReference type="Proteomes" id="UP001501266"/>
    </source>
</evidence>
<evidence type="ECO:0000313" key="1">
    <source>
        <dbReference type="EMBL" id="GAA1420582.1"/>
    </source>
</evidence>